<proteinExistence type="inferred from homology"/>
<dbReference type="RefSeq" id="WP_172272605.1">
    <property type="nucleotide sequence ID" value="NZ_CASGMU010000001.1"/>
</dbReference>
<dbReference type="Gene3D" id="3.40.50.720">
    <property type="entry name" value="NAD(P)-binding Rossmann-like Domain"/>
    <property type="match status" value="1"/>
</dbReference>
<comment type="caution">
    <text evidence="3">The sequence shown here is derived from an EMBL/GenBank/DDBJ whole genome shotgun (WGS) entry which is preliminary data.</text>
</comment>
<name>A0ABX2AJL1_9BACT</name>
<dbReference type="Proteomes" id="UP000714420">
    <property type="component" value="Unassembled WGS sequence"/>
</dbReference>
<accession>A0ABX2AJL1</accession>
<evidence type="ECO:0000259" key="2">
    <source>
        <dbReference type="Pfam" id="PF01370"/>
    </source>
</evidence>
<organism evidence="3 4">
    <name type="scientific">Xylanibacter muris</name>
    <dbReference type="NCBI Taxonomy" id="2736290"/>
    <lineage>
        <taxon>Bacteria</taxon>
        <taxon>Pseudomonadati</taxon>
        <taxon>Bacteroidota</taxon>
        <taxon>Bacteroidia</taxon>
        <taxon>Bacteroidales</taxon>
        <taxon>Prevotellaceae</taxon>
        <taxon>Xylanibacter</taxon>
    </lineage>
</organism>
<dbReference type="InterPro" id="IPR001509">
    <property type="entry name" value="Epimerase_deHydtase"/>
</dbReference>
<protein>
    <submittedName>
        <fullName evidence="3">SDR family NAD(P)-dependent oxidoreductase</fullName>
    </submittedName>
</protein>
<dbReference type="EMBL" id="JABKKF010000001">
    <property type="protein sequence ID" value="NPD90988.1"/>
    <property type="molecule type" value="Genomic_DNA"/>
</dbReference>
<dbReference type="PANTHER" id="PTHR43000">
    <property type="entry name" value="DTDP-D-GLUCOSE 4,6-DEHYDRATASE-RELATED"/>
    <property type="match status" value="1"/>
</dbReference>
<feature type="domain" description="NAD-dependent epimerase/dehydratase" evidence="2">
    <location>
        <begin position="3"/>
        <end position="227"/>
    </location>
</feature>
<reference evidence="3 4" key="1">
    <citation type="submission" date="2020-05" db="EMBL/GenBank/DDBJ databases">
        <title>Distinct polysaccharide utilization as determinants for interspecies competition between intestinal Prevotella spp.</title>
        <authorList>
            <person name="Galvez E.J.C."/>
            <person name="Iljazovic A."/>
            <person name="Strowig T."/>
        </authorList>
    </citation>
    <scope>NUCLEOTIDE SEQUENCE [LARGE SCALE GENOMIC DNA]</scope>
    <source>
        <strain evidence="3 4">PMUR</strain>
    </source>
</reference>
<dbReference type="SUPFAM" id="SSF51735">
    <property type="entry name" value="NAD(P)-binding Rossmann-fold domains"/>
    <property type="match status" value="1"/>
</dbReference>
<evidence type="ECO:0000313" key="3">
    <source>
        <dbReference type="EMBL" id="NPD90988.1"/>
    </source>
</evidence>
<comment type="similarity">
    <text evidence="1">Belongs to the NAD(P)-dependent epimerase/dehydratase family.</text>
</comment>
<evidence type="ECO:0000256" key="1">
    <source>
        <dbReference type="ARBA" id="ARBA00007637"/>
    </source>
</evidence>
<dbReference type="Pfam" id="PF01370">
    <property type="entry name" value="Epimerase"/>
    <property type="match status" value="1"/>
</dbReference>
<sequence>MNILVTGASGFIGSFIVEEALDRGLDVWAAVRKSSSRAYLKDPRINFIELDLGDENQLRQAMENITFDYVVHAAGVTKCIHSEDFFRINTQGTINLVNALRSMNMPVRRFVYISSLSVFGPVRERRPYQEISSSDIPCPNTAYGRSKIEAEAFLDSLVPEGFPFIVLRPTGVYGPRERDYFMMVKSIKGHTDFSVGYKPQDLTFVYVADVVQAVMLALEHGVVGHKYFLSDGNVYSSRTFSDLIHKELGCPWLIRIKAPVWVLRLVTLCGEYAGRITGKVSALNNDKYHIMKQRNWRCDIRPAISELGYRPGYMLEEGVRAAVKWYKDNGWI</sequence>
<gene>
    <name evidence="3" type="ORF">HPS56_01195</name>
</gene>
<dbReference type="InterPro" id="IPR036291">
    <property type="entry name" value="NAD(P)-bd_dom_sf"/>
</dbReference>
<keyword evidence="4" id="KW-1185">Reference proteome</keyword>
<evidence type="ECO:0000313" key="4">
    <source>
        <dbReference type="Proteomes" id="UP000714420"/>
    </source>
</evidence>